<comment type="caution">
    <text evidence="3">The sequence shown here is derived from an EMBL/GenBank/DDBJ whole genome shotgun (WGS) entry which is preliminary data.</text>
</comment>
<dbReference type="EMBL" id="BTGD01000018">
    <property type="protein sequence ID" value="GMM58066.1"/>
    <property type="molecule type" value="Genomic_DNA"/>
</dbReference>
<organism evidence="3 4">
    <name type="scientific">Maudiozyma humilis</name>
    <name type="common">Sour dough yeast</name>
    <name type="synonym">Kazachstania humilis</name>
    <dbReference type="NCBI Taxonomy" id="51915"/>
    <lineage>
        <taxon>Eukaryota</taxon>
        <taxon>Fungi</taxon>
        <taxon>Dikarya</taxon>
        <taxon>Ascomycota</taxon>
        <taxon>Saccharomycotina</taxon>
        <taxon>Saccharomycetes</taxon>
        <taxon>Saccharomycetales</taxon>
        <taxon>Saccharomycetaceae</taxon>
        <taxon>Maudiozyma</taxon>
    </lineage>
</organism>
<feature type="region of interest" description="Disordered" evidence="1">
    <location>
        <begin position="456"/>
        <end position="490"/>
    </location>
</feature>
<dbReference type="InterPro" id="IPR018871">
    <property type="entry name" value="GLEYA_adhesin_domain"/>
</dbReference>
<reference evidence="3 4" key="1">
    <citation type="journal article" date="2023" name="Elife">
        <title>Identification of key yeast species and microbe-microbe interactions impacting larval growth of Drosophila in the wild.</title>
        <authorList>
            <person name="Mure A."/>
            <person name="Sugiura Y."/>
            <person name="Maeda R."/>
            <person name="Honda K."/>
            <person name="Sakurai N."/>
            <person name="Takahashi Y."/>
            <person name="Watada M."/>
            <person name="Katoh T."/>
            <person name="Gotoh A."/>
            <person name="Gotoh Y."/>
            <person name="Taniguchi I."/>
            <person name="Nakamura K."/>
            <person name="Hayashi T."/>
            <person name="Katayama T."/>
            <person name="Uemura T."/>
            <person name="Hattori Y."/>
        </authorList>
    </citation>
    <scope>NUCLEOTIDE SEQUENCE [LARGE SCALE GENOMIC DNA]</scope>
    <source>
        <strain evidence="3 4">KH-74</strain>
    </source>
</reference>
<protein>
    <recommendedName>
        <fullName evidence="2">PA14 domain-containing protein</fullName>
    </recommendedName>
</protein>
<evidence type="ECO:0000313" key="4">
    <source>
        <dbReference type="Proteomes" id="UP001377567"/>
    </source>
</evidence>
<evidence type="ECO:0000256" key="1">
    <source>
        <dbReference type="SAM" id="MobiDB-lite"/>
    </source>
</evidence>
<gene>
    <name evidence="3" type="ORF">DAKH74_046820</name>
</gene>
<feature type="region of interest" description="Disordered" evidence="1">
    <location>
        <begin position="508"/>
        <end position="537"/>
    </location>
</feature>
<evidence type="ECO:0000313" key="3">
    <source>
        <dbReference type="EMBL" id="GMM58066.1"/>
    </source>
</evidence>
<dbReference type="AlphaFoldDB" id="A0AAV5S2W8"/>
<dbReference type="Gene3D" id="2.60.120.1560">
    <property type="match status" value="1"/>
</dbReference>
<evidence type="ECO:0000259" key="2">
    <source>
        <dbReference type="PROSITE" id="PS51820"/>
    </source>
</evidence>
<feature type="region of interest" description="Disordered" evidence="1">
    <location>
        <begin position="250"/>
        <end position="369"/>
    </location>
</feature>
<feature type="compositionally biased region" description="Polar residues" evidence="1">
    <location>
        <begin position="324"/>
        <end position="369"/>
    </location>
</feature>
<feature type="compositionally biased region" description="Low complexity" evidence="1">
    <location>
        <begin position="309"/>
        <end position="323"/>
    </location>
</feature>
<proteinExistence type="predicted"/>
<dbReference type="InterPro" id="IPR037524">
    <property type="entry name" value="PA14/GLEYA"/>
</dbReference>
<keyword evidence="4" id="KW-1185">Reference proteome</keyword>
<feature type="compositionally biased region" description="Polar residues" evidence="1">
    <location>
        <begin position="262"/>
        <end position="305"/>
    </location>
</feature>
<accession>A0AAV5S2W8</accession>
<dbReference type="Pfam" id="PF10528">
    <property type="entry name" value="GLEYA"/>
    <property type="match status" value="1"/>
</dbReference>
<name>A0AAV5S2W8_MAUHU</name>
<sequence length="654" mass="68507">MSLGWRVEYFATDFSTDKSDLYDFIMNIAADATQPKPLKTITGVTNMDFDIPALDPELPQIGTVFGESITTTNFSLEIHSFFHAPMDGEYTFTIDATDGIMISAFPDMSLLCCENLANLGTSEDPFAGRILTVYIPNDPEHNNNTFTWTMKEGINYLLDFMYSNLSGDAKLKITVTLPTGETISDFAGYVGQESGIDCDNVHTTSWDYSDWTFDSTSTYSSTVVTVDMTTTTTLETIYYVVTPTAASSSIVESSSSEVPLTSDVSSEVPLTSDVSSEDPITSDVSSEDPVTSDVSSEVPLTSDVSSEAPLTSDLSSDTPLTSTNEPTDITSEPSGTSELESSISASTEESQYSATSSEGTTAPAEESSTLTVLSETYITSISPSATSGSATSLPEWYSSIGSSPFSSMATESVTATSDYSTDSLTLDITETVETGTVSSSDDSEAIFTTSSVSTVAKSTEGSGSGMTSVGTPGEGDNADESKTLSGNAHKDDTTTTVVATATCTTVCPTSPEENTERTIDGNANPNEAANKATNEEGATKTIDTKTQKPGVVTAVTPTAAYTKGDSADVSAVHTDTIHNTASTNGGTTSLTEVAFNNGANGEATLGAIQAADSATTTLIGGSNTPALYSPEDDNAAARMSSNMIVWVICLFLFI</sequence>
<dbReference type="Proteomes" id="UP001377567">
    <property type="component" value="Unassembled WGS sequence"/>
</dbReference>
<feature type="domain" description="PA14" evidence="2">
    <location>
        <begin position="1"/>
        <end position="189"/>
    </location>
</feature>
<dbReference type="PROSITE" id="PS51820">
    <property type="entry name" value="PA14"/>
    <property type="match status" value="1"/>
</dbReference>